<dbReference type="PROSITE" id="PS51257">
    <property type="entry name" value="PROKAR_LIPOPROTEIN"/>
    <property type="match status" value="1"/>
</dbReference>
<evidence type="ECO:0000313" key="3">
    <source>
        <dbReference type="Proteomes" id="UP000636453"/>
    </source>
</evidence>
<name>A0A919DGE6_9GAMM</name>
<reference evidence="2" key="1">
    <citation type="journal article" date="2014" name="Int. J. Syst. Evol. Microbiol.">
        <title>Complete genome sequence of Corynebacterium casei LMG S-19264T (=DSM 44701T), isolated from a smear-ripened cheese.</title>
        <authorList>
            <consortium name="US DOE Joint Genome Institute (JGI-PGF)"/>
            <person name="Walter F."/>
            <person name="Albersmeier A."/>
            <person name="Kalinowski J."/>
            <person name="Ruckert C."/>
        </authorList>
    </citation>
    <scope>NUCLEOTIDE SEQUENCE</scope>
    <source>
        <strain evidence="2">KCTC 32020</strain>
    </source>
</reference>
<reference evidence="2" key="2">
    <citation type="submission" date="2020-09" db="EMBL/GenBank/DDBJ databases">
        <authorList>
            <person name="Sun Q."/>
            <person name="Kim S."/>
        </authorList>
    </citation>
    <scope>NUCLEOTIDE SEQUENCE</scope>
    <source>
        <strain evidence="2">KCTC 32020</strain>
    </source>
</reference>
<dbReference type="OrthoDB" id="6002199at2"/>
<evidence type="ECO:0000313" key="2">
    <source>
        <dbReference type="EMBL" id="GHE42239.1"/>
    </source>
</evidence>
<keyword evidence="3" id="KW-1185">Reference proteome</keyword>
<dbReference type="RefSeq" id="WP_146475382.1">
    <property type="nucleotide sequence ID" value="NZ_VOHJ01000061.1"/>
</dbReference>
<organism evidence="2 3">
    <name type="scientific">Vulcaniibacterium thermophilum</name>
    <dbReference type="NCBI Taxonomy" id="1169913"/>
    <lineage>
        <taxon>Bacteria</taxon>
        <taxon>Pseudomonadati</taxon>
        <taxon>Pseudomonadota</taxon>
        <taxon>Gammaproteobacteria</taxon>
        <taxon>Lysobacterales</taxon>
        <taxon>Lysobacteraceae</taxon>
        <taxon>Vulcaniibacterium</taxon>
    </lineage>
</organism>
<dbReference type="Proteomes" id="UP000636453">
    <property type="component" value="Unassembled WGS sequence"/>
</dbReference>
<keyword evidence="1" id="KW-0732">Signal</keyword>
<comment type="caution">
    <text evidence="2">The sequence shown here is derived from an EMBL/GenBank/DDBJ whole genome shotgun (WGS) entry which is preliminary data.</text>
</comment>
<evidence type="ECO:0008006" key="4">
    <source>
        <dbReference type="Google" id="ProtNLM"/>
    </source>
</evidence>
<protein>
    <recommendedName>
        <fullName evidence="4">DUF3455 domain-containing protein</fullName>
    </recommendedName>
</protein>
<feature type="chain" id="PRO_5037643249" description="DUF3455 domain-containing protein" evidence="1">
    <location>
        <begin position="26"/>
        <end position="199"/>
    </location>
</feature>
<gene>
    <name evidence="2" type="ORF">GCM10007167_25140</name>
</gene>
<evidence type="ECO:0000256" key="1">
    <source>
        <dbReference type="SAM" id="SignalP"/>
    </source>
</evidence>
<feature type="signal peptide" evidence="1">
    <location>
        <begin position="1"/>
        <end position="25"/>
    </location>
</feature>
<proteinExistence type="predicted"/>
<sequence>MTASRRSRYGSALMAVSLALTGCSAAMSSTAATSPTAHEPDDGVEWPLKFKAHYFGAHCFNTQSCRILYRGFPHGSDEPSPSVESYGRPLEKLLSAGRGPIPNFPPPAKVSWRAKDGTPLEAEVDIGEIFRDELIRHNVAREDATPNATSGAPGIILEVNDRTINVYMRATIWTKAPQIPGNPYSHGRSDLIKVFSRTY</sequence>
<dbReference type="AlphaFoldDB" id="A0A919DGE6"/>
<dbReference type="EMBL" id="BNCF01000017">
    <property type="protein sequence ID" value="GHE42239.1"/>
    <property type="molecule type" value="Genomic_DNA"/>
</dbReference>
<accession>A0A919DGE6</accession>